<gene>
    <name evidence="1" type="ORF">Ga0080559_TMP923</name>
</gene>
<dbReference type="InterPro" id="IPR036390">
    <property type="entry name" value="WH_DNA-bd_sf"/>
</dbReference>
<protein>
    <submittedName>
        <fullName evidence="1">Helix-turn-helix domain-containing protein</fullName>
    </submittedName>
</protein>
<dbReference type="RefSeq" id="WP_076622303.1">
    <property type="nucleotide sequence ID" value="NZ_BMEW01000002.1"/>
</dbReference>
<accession>A0A1U7D0P4</accession>
<proteinExistence type="predicted"/>
<dbReference type="KEGG" id="tpro:Ga0080559_TMP923"/>
<name>A0A1U7D0P4_9RHOB</name>
<dbReference type="InterPro" id="IPR036388">
    <property type="entry name" value="WH-like_DNA-bd_sf"/>
</dbReference>
<dbReference type="STRING" id="1229727.Ga0080559_TMP923"/>
<dbReference type="SUPFAM" id="SSF46785">
    <property type="entry name" value="Winged helix' DNA-binding domain"/>
    <property type="match status" value="1"/>
</dbReference>
<reference evidence="1 2" key="1">
    <citation type="submission" date="2016-03" db="EMBL/GenBank/DDBJ databases">
        <title>Deep-sea bacteria in the southern Pacific.</title>
        <authorList>
            <person name="Tang K."/>
        </authorList>
    </citation>
    <scope>NUCLEOTIDE SEQUENCE [LARGE SCALE GENOMIC DNA]</scope>
    <source>
        <strain evidence="1 2">JLT2016</strain>
    </source>
</reference>
<dbReference type="AlphaFoldDB" id="A0A1U7D0P4"/>
<evidence type="ECO:0000313" key="1">
    <source>
        <dbReference type="EMBL" id="APX21719.1"/>
    </source>
</evidence>
<evidence type="ECO:0000313" key="2">
    <source>
        <dbReference type="Proteomes" id="UP000186559"/>
    </source>
</evidence>
<organism evidence="1 2">
    <name type="scientific">Salipiger profundus</name>
    <dbReference type="NCBI Taxonomy" id="1229727"/>
    <lineage>
        <taxon>Bacteria</taxon>
        <taxon>Pseudomonadati</taxon>
        <taxon>Pseudomonadota</taxon>
        <taxon>Alphaproteobacteria</taxon>
        <taxon>Rhodobacterales</taxon>
        <taxon>Roseobacteraceae</taxon>
        <taxon>Salipiger</taxon>
    </lineage>
</organism>
<dbReference type="Pfam" id="PF13730">
    <property type="entry name" value="HTH_36"/>
    <property type="match status" value="1"/>
</dbReference>
<keyword evidence="2" id="KW-1185">Reference proteome</keyword>
<dbReference type="Proteomes" id="UP000186559">
    <property type="component" value="Chromosome"/>
</dbReference>
<dbReference type="EMBL" id="CP014796">
    <property type="protein sequence ID" value="APX21719.1"/>
    <property type="molecule type" value="Genomic_DNA"/>
</dbReference>
<dbReference type="Gene3D" id="1.10.10.10">
    <property type="entry name" value="Winged helix-like DNA-binding domain superfamily/Winged helix DNA-binding domain"/>
    <property type="match status" value="1"/>
</dbReference>
<sequence length="233" mass="25938">MADSAARQRDFDTPEGARLIAAEEWQHQRFGWLKAVRRDTGLSAQAQMLAHVLVLDYANKHTLQCDPSIAELEDLTGRSKSTIKRAIAELVEARWITRITGRGRGRTSGYGFLTRASVVPLKGFRSDPIKGFKSGPEKGSNLTRKGFKSDPAYIRQEPCKNHYARADAPATPPNPMVIKAANRAVERFRDGHADALAELAEETPWVLNHILAANLLTPDERERAGLCRERDGR</sequence>